<dbReference type="Pfam" id="PF04542">
    <property type="entry name" value="Sigma70_r2"/>
    <property type="match status" value="1"/>
</dbReference>
<evidence type="ECO:0000256" key="2">
    <source>
        <dbReference type="ARBA" id="ARBA00023082"/>
    </source>
</evidence>
<protein>
    <recommendedName>
        <fullName evidence="5">RNA polymerase sigma-70 region 2 domain-containing protein</fullName>
    </recommendedName>
</protein>
<keyword evidence="4" id="KW-0804">Transcription</keyword>
<dbReference type="Proteomes" id="UP000886723">
    <property type="component" value="Unassembled WGS sequence"/>
</dbReference>
<reference evidence="6" key="2">
    <citation type="journal article" date="2021" name="PeerJ">
        <title>Extensive microbial diversity within the chicken gut microbiome revealed by metagenomics and culture.</title>
        <authorList>
            <person name="Gilroy R."/>
            <person name="Ravi A."/>
            <person name="Getino M."/>
            <person name="Pursley I."/>
            <person name="Horton D.L."/>
            <person name="Alikhan N.F."/>
            <person name="Baker D."/>
            <person name="Gharbi K."/>
            <person name="Hall N."/>
            <person name="Watson M."/>
            <person name="Adriaenssens E.M."/>
            <person name="Foster-Nyarko E."/>
            <person name="Jarju S."/>
            <person name="Secka A."/>
            <person name="Antonio M."/>
            <person name="Oren A."/>
            <person name="Chaudhuri R.R."/>
            <person name="La Ragione R."/>
            <person name="Hildebrand F."/>
            <person name="Pallen M.J."/>
        </authorList>
    </citation>
    <scope>NUCLEOTIDE SEQUENCE</scope>
    <source>
        <strain evidence="6">ChiBcec2-4451</strain>
    </source>
</reference>
<dbReference type="GO" id="GO:0016987">
    <property type="term" value="F:sigma factor activity"/>
    <property type="evidence" value="ECO:0007669"/>
    <property type="project" value="UniProtKB-KW"/>
</dbReference>
<dbReference type="AlphaFoldDB" id="A0A9D1NSJ6"/>
<evidence type="ECO:0000259" key="5">
    <source>
        <dbReference type="Pfam" id="PF04542"/>
    </source>
</evidence>
<dbReference type="Gene3D" id="1.10.1740.10">
    <property type="match status" value="1"/>
</dbReference>
<comment type="caution">
    <text evidence="6">The sequence shown here is derived from an EMBL/GenBank/DDBJ whole genome shotgun (WGS) entry which is preliminary data.</text>
</comment>
<dbReference type="PANTHER" id="PTHR43133:SF8">
    <property type="entry name" value="RNA POLYMERASE SIGMA FACTOR HI_1459-RELATED"/>
    <property type="match status" value="1"/>
</dbReference>
<dbReference type="GO" id="GO:0006352">
    <property type="term" value="P:DNA-templated transcription initiation"/>
    <property type="evidence" value="ECO:0007669"/>
    <property type="project" value="InterPro"/>
</dbReference>
<sequence length="172" mass="20848">MKKQDEEFYREIYILYDKDVKAFLRHYFPGIGEEDARDIAQEVWEQFGLDIAAAQKRTDRENRSWLLTVARNKAIDWIRSNARRYRRETELDVYEPLLSSKVYLPDDILEKMIAEDILRELSKEEKIFFRDEFCGPKSDKLQDNAKTCKKYRLRRKLERKMDEADFYPGSEW</sequence>
<organism evidence="6 7">
    <name type="scientific">Candidatus Pullilachnospira stercoravium</name>
    <dbReference type="NCBI Taxonomy" id="2840913"/>
    <lineage>
        <taxon>Bacteria</taxon>
        <taxon>Bacillati</taxon>
        <taxon>Bacillota</taxon>
        <taxon>Clostridia</taxon>
        <taxon>Lachnospirales</taxon>
        <taxon>Lachnospiraceae</taxon>
        <taxon>Lachnospiraceae incertae sedis</taxon>
        <taxon>Candidatus Pullilachnospira</taxon>
    </lineage>
</organism>
<evidence type="ECO:0000313" key="7">
    <source>
        <dbReference type="Proteomes" id="UP000886723"/>
    </source>
</evidence>
<evidence type="ECO:0000256" key="3">
    <source>
        <dbReference type="ARBA" id="ARBA00023125"/>
    </source>
</evidence>
<dbReference type="InterPro" id="IPR039425">
    <property type="entry name" value="RNA_pol_sigma-70-like"/>
</dbReference>
<dbReference type="GO" id="GO:0003677">
    <property type="term" value="F:DNA binding"/>
    <property type="evidence" value="ECO:0007669"/>
    <property type="project" value="UniProtKB-KW"/>
</dbReference>
<dbReference type="InterPro" id="IPR013325">
    <property type="entry name" value="RNA_pol_sigma_r2"/>
</dbReference>
<dbReference type="InterPro" id="IPR007627">
    <property type="entry name" value="RNA_pol_sigma70_r2"/>
</dbReference>
<feature type="domain" description="RNA polymerase sigma-70 region 2" evidence="5">
    <location>
        <begin position="16"/>
        <end position="84"/>
    </location>
</feature>
<proteinExistence type="predicted"/>
<name>A0A9D1NSJ6_9FIRM</name>
<evidence type="ECO:0000256" key="1">
    <source>
        <dbReference type="ARBA" id="ARBA00023015"/>
    </source>
</evidence>
<accession>A0A9D1NSJ6</accession>
<keyword evidence="1" id="KW-0805">Transcription regulation</keyword>
<dbReference type="PANTHER" id="PTHR43133">
    <property type="entry name" value="RNA POLYMERASE ECF-TYPE SIGMA FACTO"/>
    <property type="match status" value="1"/>
</dbReference>
<gene>
    <name evidence="6" type="ORF">IAA63_03460</name>
</gene>
<evidence type="ECO:0000313" key="6">
    <source>
        <dbReference type="EMBL" id="HIV12184.1"/>
    </source>
</evidence>
<evidence type="ECO:0000256" key="4">
    <source>
        <dbReference type="ARBA" id="ARBA00023163"/>
    </source>
</evidence>
<reference evidence="6" key="1">
    <citation type="submission" date="2020-10" db="EMBL/GenBank/DDBJ databases">
        <authorList>
            <person name="Gilroy R."/>
        </authorList>
    </citation>
    <scope>NUCLEOTIDE SEQUENCE</scope>
    <source>
        <strain evidence="6">ChiBcec2-4451</strain>
    </source>
</reference>
<keyword evidence="3" id="KW-0238">DNA-binding</keyword>
<keyword evidence="2" id="KW-0731">Sigma factor</keyword>
<dbReference type="EMBL" id="DVON01000072">
    <property type="protein sequence ID" value="HIV12184.1"/>
    <property type="molecule type" value="Genomic_DNA"/>
</dbReference>
<dbReference type="SUPFAM" id="SSF88946">
    <property type="entry name" value="Sigma2 domain of RNA polymerase sigma factors"/>
    <property type="match status" value="1"/>
</dbReference>